<gene>
    <name evidence="1" type="ORF">ENR59_00195</name>
</gene>
<organism evidence="1">
    <name type="scientific">Fundidesulfovibrio putealis</name>
    <dbReference type="NCBI Taxonomy" id="270496"/>
    <lineage>
        <taxon>Bacteria</taxon>
        <taxon>Pseudomonadati</taxon>
        <taxon>Thermodesulfobacteriota</taxon>
        <taxon>Desulfovibrionia</taxon>
        <taxon>Desulfovibrionales</taxon>
        <taxon>Desulfovibrionaceae</taxon>
        <taxon>Fundidesulfovibrio</taxon>
    </lineage>
</organism>
<sequence>MSTFWDMARLPDSETRISLVGNVRDMMIRDLAAAQGRHMADFAARQVALGFRQSGKFRRPPEVDVGALMDLGS</sequence>
<evidence type="ECO:0000313" key="1">
    <source>
        <dbReference type="EMBL" id="HGG91356.1"/>
    </source>
</evidence>
<dbReference type="AlphaFoldDB" id="A0A7C4AG57"/>
<protein>
    <submittedName>
        <fullName evidence="1">Uncharacterized protein</fullName>
    </submittedName>
</protein>
<dbReference type="EMBL" id="DSRP01000013">
    <property type="protein sequence ID" value="HGG91356.1"/>
    <property type="molecule type" value="Genomic_DNA"/>
</dbReference>
<accession>A0A7C4AG57</accession>
<proteinExistence type="predicted"/>
<comment type="caution">
    <text evidence="1">The sequence shown here is derived from an EMBL/GenBank/DDBJ whole genome shotgun (WGS) entry which is preliminary data.</text>
</comment>
<name>A0A7C4AG57_9BACT</name>
<reference evidence="1" key="1">
    <citation type="journal article" date="2020" name="mSystems">
        <title>Genome- and Community-Level Interaction Insights into Carbon Utilization and Element Cycling Functions of Hydrothermarchaeota in Hydrothermal Sediment.</title>
        <authorList>
            <person name="Zhou Z."/>
            <person name="Liu Y."/>
            <person name="Xu W."/>
            <person name="Pan J."/>
            <person name="Luo Z.H."/>
            <person name="Li M."/>
        </authorList>
    </citation>
    <scope>NUCLEOTIDE SEQUENCE [LARGE SCALE GENOMIC DNA]</scope>
    <source>
        <strain evidence="1">SpSt-413</strain>
    </source>
</reference>